<comment type="caution">
    <text evidence="2">The sequence shown here is derived from an EMBL/GenBank/DDBJ whole genome shotgun (WGS) entry which is preliminary data.</text>
</comment>
<name>A0ABD3QC90_9STRA</name>
<evidence type="ECO:0000313" key="3">
    <source>
        <dbReference type="Proteomes" id="UP001516023"/>
    </source>
</evidence>
<dbReference type="EMBL" id="JABMIG020000050">
    <property type="protein sequence ID" value="KAL3797978.1"/>
    <property type="molecule type" value="Genomic_DNA"/>
</dbReference>
<organism evidence="2 3">
    <name type="scientific">Cyclotella cryptica</name>
    <dbReference type="NCBI Taxonomy" id="29204"/>
    <lineage>
        <taxon>Eukaryota</taxon>
        <taxon>Sar</taxon>
        <taxon>Stramenopiles</taxon>
        <taxon>Ochrophyta</taxon>
        <taxon>Bacillariophyta</taxon>
        <taxon>Coscinodiscophyceae</taxon>
        <taxon>Thalassiosirophycidae</taxon>
        <taxon>Stephanodiscales</taxon>
        <taxon>Stephanodiscaceae</taxon>
        <taxon>Cyclotella</taxon>
    </lineage>
</organism>
<feature type="region of interest" description="Disordered" evidence="1">
    <location>
        <begin position="119"/>
        <end position="140"/>
    </location>
</feature>
<dbReference type="AlphaFoldDB" id="A0ABD3QC90"/>
<accession>A0ABD3QC90</accession>
<sequence>MIASHNSILTPKENTPWWSLFHCCRPSHASSRDNDDHQEDPTHWCNDGVNVNVDSLDAVVVATPPFKCSAIYNDHALHVIPEDDHDANTNNVNHDPTCSSCSKDDESHPFPINDDIPHDNSSEIPSSSPQCGIMSNGKKRGMNNEGGEMIAMAFWRFLLLMMLRNVVGVDYVTNRLKCLTDGREDDSSAKRNSTEDGKGS</sequence>
<evidence type="ECO:0000256" key="1">
    <source>
        <dbReference type="SAM" id="MobiDB-lite"/>
    </source>
</evidence>
<gene>
    <name evidence="2" type="ORF">HJC23_013216</name>
</gene>
<evidence type="ECO:0000313" key="2">
    <source>
        <dbReference type="EMBL" id="KAL3797978.1"/>
    </source>
</evidence>
<proteinExistence type="predicted"/>
<keyword evidence="3" id="KW-1185">Reference proteome</keyword>
<dbReference type="Proteomes" id="UP001516023">
    <property type="component" value="Unassembled WGS sequence"/>
</dbReference>
<reference evidence="2 3" key="1">
    <citation type="journal article" date="2020" name="G3 (Bethesda)">
        <title>Improved Reference Genome for Cyclotella cryptica CCMP332, a Model for Cell Wall Morphogenesis, Salinity Adaptation, and Lipid Production in Diatoms (Bacillariophyta).</title>
        <authorList>
            <person name="Roberts W.R."/>
            <person name="Downey K.M."/>
            <person name="Ruck E.C."/>
            <person name="Traller J.C."/>
            <person name="Alverson A.J."/>
        </authorList>
    </citation>
    <scope>NUCLEOTIDE SEQUENCE [LARGE SCALE GENOMIC DNA]</scope>
    <source>
        <strain evidence="2 3">CCMP332</strain>
    </source>
</reference>
<protein>
    <submittedName>
        <fullName evidence="2">Uncharacterized protein</fullName>
    </submittedName>
</protein>